<feature type="transmembrane region" description="Helical" evidence="2">
    <location>
        <begin position="148"/>
        <end position="167"/>
    </location>
</feature>
<gene>
    <name evidence="3" type="ORF">ESCO_004543</name>
</gene>
<keyword evidence="4" id="KW-1185">Reference proteome</keyword>
<name>A0A0M9VVE1_ESCWE</name>
<feature type="compositionally biased region" description="Low complexity" evidence="1">
    <location>
        <begin position="121"/>
        <end position="140"/>
    </location>
</feature>
<dbReference type="AlphaFoldDB" id="A0A0M9VVE1"/>
<dbReference type="PANTHER" id="PTHR28029">
    <property type="entry name" value="PROTEIN ILM1"/>
    <property type="match status" value="1"/>
</dbReference>
<keyword evidence="2" id="KW-1133">Transmembrane helix</keyword>
<comment type="caution">
    <text evidence="3">The sequence shown here is derived from an EMBL/GenBank/DDBJ whole genome shotgun (WGS) entry which is preliminary data.</text>
</comment>
<feature type="transmembrane region" description="Helical" evidence="2">
    <location>
        <begin position="86"/>
        <end position="108"/>
    </location>
</feature>
<evidence type="ECO:0000313" key="3">
    <source>
        <dbReference type="EMBL" id="KOS20859.1"/>
    </source>
</evidence>
<dbReference type="Proteomes" id="UP000053831">
    <property type="component" value="Unassembled WGS sequence"/>
</dbReference>
<reference evidence="3 4" key="1">
    <citation type="submission" date="2015-07" db="EMBL/GenBank/DDBJ databases">
        <title>The genome of the fungus Escovopsis weberi, a specialized disease agent of ant agriculture.</title>
        <authorList>
            <person name="de Man T.J."/>
            <person name="Stajich J.E."/>
            <person name="Kubicek C.P."/>
            <person name="Chenthamara K."/>
            <person name="Atanasova L."/>
            <person name="Druzhinina I.S."/>
            <person name="Birnbaum S."/>
            <person name="Barribeau S.M."/>
            <person name="Teiling C."/>
            <person name="Suen G."/>
            <person name="Currie C."/>
            <person name="Gerardo N.M."/>
        </authorList>
    </citation>
    <scope>NUCLEOTIDE SEQUENCE [LARGE SCALE GENOMIC DNA]</scope>
</reference>
<feature type="transmembrane region" description="Helical" evidence="2">
    <location>
        <begin position="7"/>
        <end position="25"/>
    </location>
</feature>
<dbReference type="InterPro" id="IPR018815">
    <property type="entry name" value="Incr_loss_mito_DNA_1"/>
</dbReference>
<dbReference type="EMBL" id="LGSR01000013">
    <property type="protein sequence ID" value="KOS20859.1"/>
    <property type="molecule type" value="Genomic_DNA"/>
</dbReference>
<keyword evidence="2" id="KW-0472">Membrane</keyword>
<evidence type="ECO:0000256" key="1">
    <source>
        <dbReference type="SAM" id="MobiDB-lite"/>
    </source>
</evidence>
<accession>A0A0M9VVE1</accession>
<sequence>MALISSQMLISSISLFHITLAYFFLVNPKLIDDQALVFVLGESMGMPEVRGFDAPSPQLAFLAVVLASFGLSDLFSLTMPEEFTALYYWGTQAPLRFFLSMLLVFYTYTFGPSSPLFGSSPPRSGSHPLPSSSSSFSSSSTDGLKNRVLFSFAFIEMLAWFWTWITLRDERDGLLVKMRKQHAREHAE</sequence>
<organism evidence="3 4">
    <name type="scientific">Escovopsis weberi</name>
    <dbReference type="NCBI Taxonomy" id="150374"/>
    <lineage>
        <taxon>Eukaryota</taxon>
        <taxon>Fungi</taxon>
        <taxon>Dikarya</taxon>
        <taxon>Ascomycota</taxon>
        <taxon>Pezizomycotina</taxon>
        <taxon>Sordariomycetes</taxon>
        <taxon>Hypocreomycetidae</taxon>
        <taxon>Hypocreales</taxon>
        <taxon>Hypocreaceae</taxon>
        <taxon>Escovopsis</taxon>
    </lineage>
</organism>
<keyword evidence="2" id="KW-0812">Transmembrane</keyword>
<dbReference type="OrthoDB" id="5299849at2759"/>
<dbReference type="Pfam" id="PF10311">
    <property type="entry name" value="Ilm1"/>
    <property type="match status" value="1"/>
</dbReference>
<feature type="region of interest" description="Disordered" evidence="1">
    <location>
        <begin position="121"/>
        <end position="142"/>
    </location>
</feature>
<evidence type="ECO:0000313" key="4">
    <source>
        <dbReference type="Proteomes" id="UP000053831"/>
    </source>
</evidence>
<proteinExistence type="predicted"/>
<protein>
    <recommendedName>
        <fullName evidence="5">Increased loss of mitochondrial DNA protein 1</fullName>
    </recommendedName>
</protein>
<evidence type="ECO:0000256" key="2">
    <source>
        <dbReference type="SAM" id="Phobius"/>
    </source>
</evidence>
<dbReference type="PANTHER" id="PTHR28029:SF1">
    <property type="entry name" value="PROTEIN ILM1"/>
    <property type="match status" value="1"/>
</dbReference>
<evidence type="ECO:0008006" key="5">
    <source>
        <dbReference type="Google" id="ProtNLM"/>
    </source>
</evidence>